<evidence type="ECO:0000313" key="2">
    <source>
        <dbReference type="EMBL" id="CAD8046610.1"/>
    </source>
</evidence>
<comment type="caution">
    <text evidence="2">The sequence shown here is derived from an EMBL/GenBank/DDBJ whole genome shotgun (WGS) entry which is preliminary data.</text>
</comment>
<accession>A0A8S1K0S4</accession>
<evidence type="ECO:0000256" key="1">
    <source>
        <dbReference type="SAM" id="MobiDB-lite"/>
    </source>
</evidence>
<keyword evidence="3" id="KW-1185">Reference proteome</keyword>
<dbReference type="OMA" id="SKEYYIP"/>
<sequence>MRNPLFADFQYANWQELQFKSTPQLLQSNQANPDKMRNFQHDENRVVDSIDQFKKSSIQQQQHFLNQQIQKSEKDQSSKSNSIKSKNNQTHSKIADKNENNKYFENIINLQSQSINNQKTVRDQKIKFYVRNNVLGNKEYYTPQFDMDVQFNLYNRPKFKDYKYQDASYKQVVELKNRYYLNEMMNNEFVTTNKNYGYGLKGYTKFPIYPSSKPQNIDKE</sequence>
<protein>
    <submittedName>
        <fullName evidence="2">Uncharacterized protein</fullName>
    </submittedName>
</protein>
<reference evidence="2" key="1">
    <citation type="submission" date="2021-01" db="EMBL/GenBank/DDBJ databases">
        <authorList>
            <consortium name="Genoscope - CEA"/>
            <person name="William W."/>
        </authorList>
    </citation>
    <scope>NUCLEOTIDE SEQUENCE</scope>
</reference>
<dbReference type="AlphaFoldDB" id="A0A8S1K0S4"/>
<feature type="region of interest" description="Disordered" evidence="1">
    <location>
        <begin position="67"/>
        <end position="98"/>
    </location>
</feature>
<proteinExistence type="predicted"/>
<dbReference type="EMBL" id="CAJJDM010000007">
    <property type="protein sequence ID" value="CAD8046610.1"/>
    <property type="molecule type" value="Genomic_DNA"/>
</dbReference>
<organism evidence="2 3">
    <name type="scientific">Paramecium primaurelia</name>
    <dbReference type="NCBI Taxonomy" id="5886"/>
    <lineage>
        <taxon>Eukaryota</taxon>
        <taxon>Sar</taxon>
        <taxon>Alveolata</taxon>
        <taxon>Ciliophora</taxon>
        <taxon>Intramacronucleata</taxon>
        <taxon>Oligohymenophorea</taxon>
        <taxon>Peniculida</taxon>
        <taxon>Parameciidae</taxon>
        <taxon>Paramecium</taxon>
    </lineage>
</organism>
<evidence type="ECO:0000313" key="3">
    <source>
        <dbReference type="Proteomes" id="UP000688137"/>
    </source>
</evidence>
<name>A0A8S1K0S4_PARPR</name>
<dbReference type="Proteomes" id="UP000688137">
    <property type="component" value="Unassembled WGS sequence"/>
</dbReference>
<feature type="compositionally biased region" description="Low complexity" evidence="1">
    <location>
        <begin position="78"/>
        <end position="88"/>
    </location>
</feature>
<gene>
    <name evidence="2" type="ORF">PPRIM_AZ9-3.1.T0100506</name>
</gene>